<protein>
    <submittedName>
        <fullName evidence="1">Uncharacterized protein</fullName>
    </submittedName>
</protein>
<evidence type="ECO:0000313" key="2">
    <source>
        <dbReference type="EMBL" id="KAF0305694.1"/>
    </source>
</evidence>
<name>A0A6A4VI13_AMPAM</name>
<evidence type="ECO:0000313" key="3">
    <source>
        <dbReference type="Proteomes" id="UP000440578"/>
    </source>
</evidence>
<dbReference type="EMBL" id="VIIS01001901">
    <property type="protein sequence ID" value="KAF0291184.1"/>
    <property type="molecule type" value="Genomic_DNA"/>
</dbReference>
<gene>
    <name evidence="1" type="ORF">FJT64_010659</name>
    <name evidence="2" type="ORF">FJT64_022726</name>
</gene>
<organism evidence="1 3">
    <name type="scientific">Amphibalanus amphitrite</name>
    <name type="common">Striped barnacle</name>
    <name type="synonym">Balanus amphitrite</name>
    <dbReference type="NCBI Taxonomy" id="1232801"/>
    <lineage>
        <taxon>Eukaryota</taxon>
        <taxon>Metazoa</taxon>
        <taxon>Ecdysozoa</taxon>
        <taxon>Arthropoda</taxon>
        <taxon>Crustacea</taxon>
        <taxon>Multicrustacea</taxon>
        <taxon>Cirripedia</taxon>
        <taxon>Thoracica</taxon>
        <taxon>Thoracicalcarea</taxon>
        <taxon>Balanomorpha</taxon>
        <taxon>Balanoidea</taxon>
        <taxon>Balanidae</taxon>
        <taxon>Amphibalaninae</taxon>
        <taxon>Amphibalanus</taxon>
    </lineage>
</organism>
<dbReference type="EMBL" id="VIIS01000732">
    <property type="protein sequence ID" value="KAF0305694.1"/>
    <property type="molecule type" value="Genomic_DNA"/>
</dbReference>
<comment type="caution">
    <text evidence="1">The sequence shown here is derived from an EMBL/GenBank/DDBJ whole genome shotgun (WGS) entry which is preliminary data.</text>
</comment>
<evidence type="ECO:0000313" key="1">
    <source>
        <dbReference type="EMBL" id="KAF0291184.1"/>
    </source>
</evidence>
<dbReference type="Proteomes" id="UP000440578">
    <property type="component" value="Unassembled WGS sequence"/>
</dbReference>
<proteinExistence type="predicted"/>
<sequence>MRAGLAVQVVTLAVAPLLVEGILFSQYRSRYYETRPGRQHLASYLDVQGCFRRLVCESLFYGDRPAPRSATESLVLRAFGSPF</sequence>
<dbReference type="AlphaFoldDB" id="A0A6A4VI13"/>
<keyword evidence="3" id="KW-1185">Reference proteome</keyword>
<reference evidence="1 3" key="1">
    <citation type="submission" date="2019-07" db="EMBL/GenBank/DDBJ databases">
        <title>Draft genome assembly of a fouling barnacle, Amphibalanus amphitrite (Darwin, 1854): The first reference genome for Thecostraca.</title>
        <authorList>
            <person name="Kim W."/>
        </authorList>
    </citation>
    <scope>NUCLEOTIDE SEQUENCE [LARGE SCALE GENOMIC DNA]</scope>
    <source>
        <strain evidence="1">SNU_AA5</strain>
        <tissue evidence="1">Soma without cirri and trophi</tissue>
    </source>
</reference>
<accession>A0A6A4VI13</accession>